<dbReference type="InterPro" id="IPR010288">
    <property type="entry name" value="EcsB_ABC"/>
</dbReference>
<feature type="transmembrane region" description="Helical" evidence="1">
    <location>
        <begin position="26"/>
        <end position="48"/>
    </location>
</feature>
<feature type="transmembrane region" description="Helical" evidence="1">
    <location>
        <begin position="359"/>
        <end position="377"/>
    </location>
</feature>
<accession>A0A1W1UHB4</accession>
<keyword evidence="1" id="KW-1133">Transmembrane helix</keyword>
<proteinExistence type="predicted"/>
<name>A0A1W1UHB4_DESTI</name>
<evidence type="ECO:0000256" key="1">
    <source>
        <dbReference type="SAM" id="Phobius"/>
    </source>
</evidence>
<dbReference type="RefSeq" id="WP_084051972.1">
    <property type="nucleotide sequence ID" value="NZ_FWWT01000005.1"/>
</dbReference>
<sequence length="412" mass="48295">MLTPRKVFFHRVKVEEKFKLSVFKQIVDWVVALYIVIPALAFAIYYYHLWWFSPPVWFDFIPVVLVLSGLFLFTRVGGIRLYLEDADRIFLLPQKLWIGKIIRYGITYSLIVKLGQTLLVFGILSPLFKYYQLEYGKIVILVCFVFLLKVFFGIVGQLVSLRWQGWKLFVLDKLIFILGYSGFLYLAQVMLQKMIVAVISILLFILALFYLIRKRLRLKGTFLEDIVREKEESLKYIDLLLGFNGIEVKKPKRIRKRPFLFARSRSLFKKKTKAIALTEVAIKATLRSPKYVMQYFQIVAICIVVLLTIPQGLQILLWLVFSFLVPSFLTLYFQSVYIAEFIQLFKWDMHTRQKAIQKYLFYLSIPGFGLISLALNVHNFSSMGIILSLVLSIFWISFSSKMVANYFILRKG</sequence>
<feature type="transmembrane region" description="Helical" evidence="1">
    <location>
        <begin position="383"/>
        <end position="409"/>
    </location>
</feature>
<keyword evidence="1" id="KW-0472">Membrane</keyword>
<dbReference type="GO" id="GO:0016020">
    <property type="term" value="C:membrane"/>
    <property type="evidence" value="ECO:0007669"/>
    <property type="project" value="InterPro"/>
</dbReference>
<feature type="transmembrane region" description="Helical" evidence="1">
    <location>
        <begin position="168"/>
        <end position="188"/>
    </location>
</feature>
<dbReference type="EMBL" id="FWWT01000005">
    <property type="protein sequence ID" value="SMB80422.1"/>
    <property type="molecule type" value="Genomic_DNA"/>
</dbReference>
<feature type="transmembrane region" description="Helical" evidence="1">
    <location>
        <begin position="138"/>
        <end position="161"/>
    </location>
</feature>
<gene>
    <name evidence="2" type="ORF">SAMN00017405_0872</name>
</gene>
<dbReference type="OrthoDB" id="2448479at2"/>
<keyword evidence="3" id="KW-1185">Reference proteome</keyword>
<evidence type="ECO:0000313" key="3">
    <source>
        <dbReference type="Proteomes" id="UP000192731"/>
    </source>
</evidence>
<dbReference type="AlphaFoldDB" id="A0A1W1UHB4"/>
<feature type="transmembrane region" description="Helical" evidence="1">
    <location>
        <begin position="291"/>
        <end position="309"/>
    </location>
</feature>
<feature type="transmembrane region" description="Helical" evidence="1">
    <location>
        <begin position="194"/>
        <end position="212"/>
    </location>
</feature>
<evidence type="ECO:0000313" key="2">
    <source>
        <dbReference type="EMBL" id="SMB80422.1"/>
    </source>
</evidence>
<feature type="transmembrane region" description="Helical" evidence="1">
    <location>
        <begin position="104"/>
        <end position="126"/>
    </location>
</feature>
<feature type="transmembrane region" description="Helical" evidence="1">
    <location>
        <begin position="315"/>
        <end position="338"/>
    </location>
</feature>
<feature type="transmembrane region" description="Helical" evidence="1">
    <location>
        <begin position="60"/>
        <end position="83"/>
    </location>
</feature>
<dbReference type="Pfam" id="PF05975">
    <property type="entry name" value="EcsB"/>
    <property type="match status" value="1"/>
</dbReference>
<dbReference type="STRING" id="656914.SAMN00017405_0872"/>
<keyword evidence="1" id="KW-0812">Transmembrane</keyword>
<organism evidence="2 3">
    <name type="scientific">Desulfonispora thiosulfatigenes DSM 11270</name>
    <dbReference type="NCBI Taxonomy" id="656914"/>
    <lineage>
        <taxon>Bacteria</taxon>
        <taxon>Bacillati</taxon>
        <taxon>Bacillota</taxon>
        <taxon>Clostridia</taxon>
        <taxon>Eubacteriales</taxon>
        <taxon>Peptococcaceae</taxon>
        <taxon>Desulfonispora</taxon>
    </lineage>
</organism>
<protein>
    <submittedName>
        <fullName evidence="2">ABC-2 type transport system permease protein</fullName>
    </submittedName>
</protein>
<reference evidence="2 3" key="1">
    <citation type="submission" date="2017-04" db="EMBL/GenBank/DDBJ databases">
        <authorList>
            <person name="Afonso C.L."/>
            <person name="Miller P.J."/>
            <person name="Scott M.A."/>
            <person name="Spackman E."/>
            <person name="Goraichik I."/>
            <person name="Dimitrov K.M."/>
            <person name="Suarez D.L."/>
            <person name="Swayne D.E."/>
        </authorList>
    </citation>
    <scope>NUCLEOTIDE SEQUENCE [LARGE SCALE GENOMIC DNA]</scope>
    <source>
        <strain evidence="2 3">DSM 11270</strain>
    </source>
</reference>
<dbReference type="Proteomes" id="UP000192731">
    <property type="component" value="Unassembled WGS sequence"/>
</dbReference>